<evidence type="ECO:0000313" key="1">
    <source>
        <dbReference type="EMBL" id="TCO85788.1"/>
    </source>
</evidence>
<name>A0A4R2LF99_9FIRM</name>
<protein>
    <submittedName>
        <fullName evidence="1">Uncharacterized protein</fullName>
    </submittedName>
</protein>
<dbReference type="AlphaFoldDB" id="A0A4R2LF99"/>
<dbReference type="RefSeq" id="WP_165873275.1">
    <property type="nucleotide sequence ID" value="NZ_JANKAQ010000001.1"/>
</dbReference>
<sequence>MTNEELVSRIQAGIDVAENMVDLWQQNRGFIGQMARKYSQLAEEDDLI</sequence>
<dbReference type="EMBL" id="SLXA01000002">
    <property type="protein sequence ID" value="TCO85788.1"/>
    <property type="molecule type" value="Genomic_DNA"/>
</dbReference>
<accession>A0A4R2LF99</accession>
<reference evidence="1 2" key="1">
    <citation type="submission" date="2019-03" db="EMBL/GenBank/DDBJ databases">
        <title>Genomic Encyclopedia of Type Strains, Phase IV (KMG-IV): sequencing the most valuable type-strain genomes for metagenomic binning, comparative biology and taxonomic classification.</title>
        <authorList>
            <person name="Goeker M."/>
        </authorList>
    </citation>
    <scope>NUCLEOTIDE SEQUENCE [LARGE SCALE GENOMIC DNA]</scope>
    <source>
        <strain evidence="1 2">DSM 28559</strain>
    </source>
</reference>
<gene>
    <name evidence="1" type="ORF">EV212_102103</name>
</gene>
<proteinExistence type="predicted"/>
<comment type="caution">
    <text evidence="1">The sequence shown here is derived from an EMBL/GenBank/DDBJ whole genome shotgun (WGS) entry which is preliminary data.</text>
</comment>
<organism evidence="1 2">
    <name type="scientific">Frisingicoccus caecimuris</name>
    <dbReference type="NCBI Taxonomy" id="1796636"/>
    <lineage>
        <taxon>Bacteria</taxon>
        <taxon>Bacillati</taxon>
        <taxon>Bacillota</taxon>
        <taxon>Clostridia</taxon>
        <taxon>Lachnospirales</taxon>
        <taxon>Lachnospiraceae</taxon>
        <taxon>Frisingicoccus</taxon>
    </lineage>
</organism>
<keyword evidence="2" id="KW-1185">Reference proteome</keyword>
<evidence type="ECO:0000313" key="2">
    <source>
        <dbReference type="Proteomes" id="UP000295711"/>
    </source>
</evidence>
<dbReference type="Proteomes" id="UP000295711">
    <property type="component" value="Unassembled WGS sequence"/>
</dbReference>